<dbReference type="EMBL" id="JANEYG010000101">
    <property type="protein sequence ID" value="KAJ8913126.1"/>
    <property type="molecule type" value="Genomic_DNA"/>
</dbReference>
<keyword evidence="2" id="KW-1185">Reference proteome</keyword>
<dbReference type="Proteomes" id="UP001159042">
    <property type="component" value="Unassembled WGS sequence"/>
</dbReference>
<sequence>MANKGERRTDAFLSSEVCTDNEQRPALEKLREEVSQTILSRQKYQKEWYDKNHVTPKTFGVGQQVLVRRAKGPNDGQSRKLEPRYKGPFVVTKILDHDRYVINEIPGSKHTRTAYTGICPSEHMNCSSLEFHQAMIVALMTNKFIRSKAFMRS</sequence>
<gene>
    <name evidence="1" type="ORF">NQ315_006044</name>
</gene>
<reference evidence="1 2" key="1">
    <citation type="journal article" date="2023" name="Insect Mol. Biol.">
        <title>Genome sequencing provides insights into the evolution of gene families encoding plant cell wall-degrading enzymes in longhorned beetles.</title>
        <authorList>
            <person name="Shin N.R."/>
            <person name="Okamura Y."/>
            <person name="Kirsch R."/>
            <person name="Pauchet Y."/>
        </authorList>
    </citation>
    <scope>NUCLEOTIDE SEQUENCE [LARGE SCALE GENOMIC DNA]</scope>
    <source>
        <strain evidence="1">EAD_L_NR</strain>
    </source>
</reference>
<evidence type="ECO:0000313" key="1">
    <source>
        <dbReference type="EMBL" id="KAJ8913126.1"/>
    </source>
</evidence>
<comment type="caution">
    <text evidence="1">The sequence shown here is derived from an EMBL/GenBank/DDBJ whole genome shotgun (WGS) entry which is preliminary data.</text>
</comment>
<evidence type="ECO:0000313" key="2">
    <source>
        <dbReference type="Proteomes" id="UP001159042"/>
    </source>
</evidence>
<organism evidence="1 2">
    <name type="scientific">Exocentrus adspersus</name>
    <dbReference type="NCBI Taxonomy" id="1586481"/>
    <lineage>
        <taxon>Eukaryota</taxon>
        <taxon>Metazoa</taxon>
        <taxon>Ecdysozoa</taxon>
        <taxon>Arthropoda</taxon>
        <taxon>Hexapoda</taxon>
        <taxon>Insecta</taxon>
        <taxon>Pterygota</taxon>
        <taxon>Neoptera</taxon>
        <taxon>Endopterygota</taxon>
        <taxon>Coleoptera</taxon>
        <taxon>Polyphaga</taxon>
        <taxon>Cucujiformia</taxon>
        <taxon>Chrysomeloidea</taxon>
        <taxon>Cerambycidae</taxon>
        <taxon>Lamiinae</taxon>
        <taxon>Acanthocinini</taxon>
        <taxon>Exocentrus</taxon>
    </lineage>
</organism>
<dbReference type="AlphaFoldDB" id="A0AAV8VFJ5"/>
<accession>A0AAV8VFJ5</accession>
<proteinExistence type="predicted"/>
<protein>
    <submittedName>
        <fullName evidence="1">Uncharacterized protein</fullName>
    </submittedName>
</protein>
<name>A0AAV8VFJ5_9CUCU</name>